<keyword evidence="1" id="KW-1133">Transmembrane helix</keyword>
<keyword evidence="1" id="KW-0812">Transmembrane</keyword>
<dbReference type="Proteomes" id="UP000051326">
    <property type="component" value="Unassembled WGS sequence"/>
</dbReference>
<evidence type="ECO:0000313" key="2">
    <source>
        <dbReference type="EMBL" id="CUH97932.1"/>
    </source>
</evidence>
<keyword evidence="1" id="KW-0472">Membrane</keyword>
<name>A0A0P1H4X5_9RHOB</name>
<feature type="transmembrane region" description="Helical" evidence="1">
    <location>
        <begin position="21"/>
        <end position="42"/>
    </location>
</feature>
<organism evidence="2 3">
    <name type="scientific">Leisingera aquaemixtae</name>
    <dbReference type="NCBI Taxonomy" id="1396826"/>
    <lineage>
        <taxon>Bacteria</taxon>
        <taxon>Pseudomonadati</taxon>
        <taxon>Pseudomonadota</taxon>
        <taxon>Alphaproteobacteria</taxon>
        <taxon>Rhodobacterales</taxon>
        <taxon>Roseobacteraceae</taxon>
        <taxon>Leisingera</taxon>
    </lineage>
</organism>
<proteinExistence type="predicted"/>
<protein>
    <submittedName>
        <fullName evidence="2">Uncharacterized protein</fullName>
    </submittedName>
</protein>
<reference evidence="2 3" key="1">
    <citation type="submission" date="2015-09" db="EMBL/GenBank/DDBJ databases">
        <authorList>
            <consortium name="Swine Surveillance"/>
        </authorList>
    </citation>
    <scope>NUCLEOTIDE SEQUENCE [LARGE SCALE GENOMIC DNA]</scope>
    <source>
        <strain evidence="2 3">CECT 8399</strain>
    </source>
</reference>
<gene>
    <name evidence="2" type="ORF">PHA8399_00035</name>
</gene>
<evidence type="ECO:0000313" key="3">
    <source>
        <dbReference type="Proteomes" id="UP000051326"/>
    </source>
</evidence>
<dbReference type="EMBL" id="CYSR01000002">
    <property type="protein sequence ID" value="CUH97932.1"/>
    <property type="molecule type" value="Genomic_DNA"/>
</dbReference>
<sequence length="158" mass="17098">MDLGFNPSEIAVGAQGVSGKLLLFALLAFIGFFGRLVFSAFGPQLAEFNPFRNFSGLGFVLLAAALFAGALYISGKQTKAMVLFKSHLVDPVIVTVLGRDSCDPAQGSYCVVVFEGGREKIVNWHDKRVYMWEIINPPEGAVWHTLRPRPRPGAAAGV</sequence>
<feature type="transmembrane region" description="Helical" evidence="1">
    <location>
        <begin position="54"/>
        <end position="73"/>
    </location>
</feature>
<evidence type="ECO:0000256" key="1">
    <source>
        <dbReference type="SAM" id="Phobius"/>
    </source>
</evidence>
<accession>A0A0P1H4X5</accession>
<dbReference type="RefSeq" id="WP_058284203.1">
    <property type="nucleotide sequence ID" value="NZ_CYSR01000002.1"/>
</dbReference>
<dbReference type="AlphaFoldDB" id="A0A0P1H4X5"/>